<keyword evidence="7 11" id="KW-0496">Mitochondrion</keyword>
<comment type="subcellular location">
    <subcellularLocation>
        <location evidence="1">Mitochondrion membrane</location>
        <topology evidence="1">Multi-pass membrane protein</topology>
    </subcellularLocation>
</comment>
<evidence type="ECO:0000256" key="1">
    <source>
        <dbReference type="ARBA" id="ARBA00004225"/>
    </source>
</evidence>
<evidence type="ECO:0000256" key="12">
    <source>
        <dbReference type="SAM" id="Phobius"/>
    </source>
</evidence>
<dbReference type="InterPro" id="IPR030470">
    <property type="entry name" value="UbiA_prenylTrfase_CS"/>
</dbReference>
<gene>
    <name evidence="13" type="ORF">PACTADRAFT_50561</name>
</gene>
<dbReference type="Gene3D" id="1.10.357.140">
    <property type="entry name" value="UbiA prenyltransferase"/>
    <property type="match status" value="1"/>
</dbReference>
<dbReference type="CDD" id="cd13957">
    <property type="entry name" value="PT_UbiA_Cox10"/>
    <property type="match status" value="1"/>
</dbReference>
<dbReference type="PANTHER" id="PTHR43448">
    <property type="entry name" value="PROTOHEME IX FARNESYLTRANSFERASE, MITOCHONDRIAL"/>
    <property type="match status" value="1"/>
</dbReference>
<dbReference type="PROSITE" id="PS00943">
    <property type="entry name" value="UBIA"/>
    <property type="match status" value="1"/>
</dbReference>
<keyword evidence="5" id="KW-0809">Transit peptide</keyword>
<dbReference type="GO" id="GO:0006784">
    <property type="term" value="P:heme A biosynthetic process"/>
    <property type="evidence" value="ECO:0007669"/>
    <property type="project" value="EnsemblFungi"/>
</dbReference>
<dbReference type="FunFam" id="1.10.357.140:FF:000004">
    <property type="entry name" value="Protoheme IX farnesyltransferase, mitochondrial"/>
    <property type="match status" value="1"/>
</dbReference>
<keyword evidence="9 11" id="KW-0472">Membrane</keyword>
<keyword evidence="6 12" id="KW-1133">Transmembrane helix</keyword>
<dbReference type="EC" id="2.5.1.-" evidence="11"/>
<organism evidence="13 14">
    <name type="scientific">Pachysolen tannophilus NRRL Y-2460</name>
    <dbReference type="NCBI Taxonomy" id="669874"/>
    <lineage>
        <taxon>Eukaryota</taxon>
        <taxon>Fungi</taxon>
        <taxon>Dikarya</taxon>
        <taxon>Ascomycota</taxon>
        <taxon>Saccharomycotina</taxon>
        <taxon>Pichiomycetes</taxon>
        <taxon>Pachysolenaceae</taxon>
        <taxon>Pachysolen</taxon>
    </lineage>
</organism>
<dbReference type="GO" id="GO:0008495">
    <property type="term" value="F:protoheme IX farnesyltransferase activity"/>
    <property type="evidence" value="ECO:0007669"/>
    <property type="project" value="InterPro"/>
</dbReference>
<evidence type="ECO:0000313" key="14">
    <source>
        <dbReference type="Proteomes" id="UP000094236"/>
    </source>
</evidence>
<dbReference type="InterPro" id="IPR006369">
    <property type="entry name" value="Protohaem_IX_farnesylTrfase"/>
</dbReference>
<dbReference type="InterPro" id="IPR044878">
    <property type="entry name" value="UbiA_sf"/>
</dbReference>
<evidence type="ECO:0000256" key="8">
    <source>
        <dbReference type="ARBA" id="ARBA00023133"/>
    </source>
</evidence>
<feature type="transmembrane region" description="Helical" evidence="12">
    <location>
        <begin position="375"/>
        <end position="395"/>
    </location>
</feature>
<reference evidence="14" key="1">
    <citation type="submission" date="2016-05" db="EMBL/GenBank/DDBJ databases">
        <title>Comparative genomics of biotechnologically important yeasts.</title>
        <authorList>
            <consortium name="DOE Joint Genome Institute"/>
            <person name="Riley R."/>
            <person name="Haridas S."/>
            <person name="Wolfe K.H."/>
            <person name="Lopes M.R."/>
            <person name="Hittinger C.T."/>
            <person name="Goker M."/>
            <person name="Salamov A."/>
            <person name="Wisecaver J."/>
            <person name="Long T.M."/>
            <person name="Aerts A.L."/>
            <person name="Barry K."/>
            <person name="Choi C."/>
            <person name="Clum A."/>
            <person name="Coughlan A.Y."/>
            <person name="Deshpande S."/>
            <person name="Douglass A.P."/>
            <person name="Hanson S.J."/>
            <person name="Klenk H.-P."/>
            <person name="Labutti K."/>
            <person name="Lapidus A."/>
            <person name="Lindquist E."/>
            <person name="Lipzen A."/>
            <person name="Meier-Kolthoff J.P."/>
            <person name="Ohm R.A."/>
            <person name="Otillar R.P."/>
            <person name="Pangilinan J."/>
            <person name="Peng Y."/>
            <person name="Rokas A."/>
            <person name="Rosa C.A."/>
            <person name="Scheuner C."/>
            <person name="Sibirny A.A."/>
            <person name="Slot J.C."/>
            <person name="Stielow J.B."/>
            <person name="Sun H."/>
            <person name="Kurtzman C.P."/>
            <person name="Blackwell M."/>
            <person name="Grigoriev I.V."/>
            <person name="Jeffries T.W."/>
        </authorList>
    </citation>
    <scope>NUCLEOTIDE SEQUENCE [LARGE SCALE GENOMIC DNA]</scope>
    <source>
        <strain evidence="14">NRRL Y-2460</strain>
    </source>
</reference>
<evidence type="ECO:0000256" key="11">
    <source>
        <dbReference type="PIRNR" id="PIRNR001773"/>
    </source>
</evidence>
<protein>
    <recommendedName>
        <fullName evidence="2 11">Protoheme IX farnesyltransferase, mitochondrial</fullName>
        <ecNumber evidence="11">2.5.1.-</ecNumber>
    </recommendedName>
    <alternativeName>
        <fullName evidence="10 11">Heme O synthase</fullName>
    </alternativeName>
</protein>
<dbReference type="Proteomes" id="UP000094236">
    <property type="component" value="Unassembled WGS sequence"/>
</dbReference>
<dbReference type="EMBL" id="KV454015">
    <property type="protein sequence ID" value="ODV94700.1"/>
    <property type="molecule type" value="Genomic_DNA"/>
</dbReference>
<dbReference type="NCBIfam" id="TIGR01473">
    <property type="entry name" value="cyoE_ctaB"/>
    <property type="match status" value="1"/>
</dbReference>
<dbReference type="PIRSF" id="PIRSF001773">
    <property type="entry name" value="COX10"/>
    <property type="match status" value="1"/>
</dbReference>
<feature type="transmembrane region" description="Helical" evidence="12">
    <location>
        <begin position="351"/>
        <end position="369"/>
    </location>
</feature>
<dbReference type="Pfam" id="PF01040">
    <property type="entry name" value="UbiA"/>
    <property type="match status" value="1"/>
</dbReference>
<keyword evidence="4 12" id="KW-0812">Transmembrane</keyword>
<evidence type="ECO:0000256" key="10">
    <source>
        <dbReference type="ARBA" id="ARBA00030253"/>
    </source>
</evidence>
<keyword evidence="8 11" id="KW-0350">Heme biosynthesis</keyword>
<name>A0A1E4TSI4_PACTA</name>
<comment type="similarity">
    <text evidence="11">Belongs to the ubiA prenyltransferase family.</text>
</comment>
<dbReference type="InterPro" id="IPR016315">
    <property type="entry name" value="Protohaem_IX_farnesylTrfase_mt"/>
</dbReference>
<evidence type="ECO:0000313" key="13">
    <source>
        <dbReference type="EMBL" id="ODV94700.1"/>
    </source>
</evidence>
<evidence type="ECO:0000256" key="3">
    <source>
        <dbReference type="ARBA" id="ARBA00022679"/>
    </source>
</evidence>
<keyword evidence="3 11" id="KW-0808">Transferase</keyword>
<feature type="transmembrane region" description="Helical" evidence="12">
    <location>
        <begin position="225"/>
        <end position="248"/>
    </location>
</feature>
<feature type="transmembrane region" description="Helical" evidence="12">
    <location>
        <begin position="426"/>
        <end position="444"/>
    </location>
</feature>
<dbReference type="GO" id="GO:0031966">
    <property type="term" value="C:mitochondrial membrane"/>
    <property type="evidence" value="ECO:0007669"/>
    <property type="project" value="UniProtKB-SubCell"/>
</dbReference>
<keyword evidence="14" id="KW-1185">Reference proteome</keyword>
<dbReference type="PANTHER" id="PTHR43448:SF2">
    <property type="entry name" value="PROTOHEME IX FARNESYLTRANSFERASE, MITOCHONDRIAL"/>
    <property type="match status" value="1"/>
</dbReference>
<comment type="function">
    <text evidence="11">Converts protoheme IX and farnesyl diphosphate to heme O.</text>
</comment>
<dbReference type="HAMAP" id="MF_00154">
    <property type="entry name" value="CyoE_CtaB"/>
    <property type="match status" value="1"/>
</dbReference>
<evidence type="ECO:0000256" key="9">
    <source>
        <dbReference type="ARBA" id="ARBA00023136"/>
    </source>
</evidence>
<feature type="transmembrane region" description="Helical" evidence="12">
    <location>
        <begin position="254"/>
        <end position="272"/>
    </location>
</feature>
<evidence type="ECO:0000256" key="4">
    <source>
        <dbReference type="ARBA" id="ARBA00022692"/>
    </source>
</evidence>
<evidence type="ECO:0000256" key="6">
    <source>
        <dbReference type="ARBA" id="ARBA00022989"/>
    </source>
</evidence>
<proteinExistence type="inferred from homology"/>
<dbReference type="AlphaFoldDB" id="A0A1E4TSI4"/>
<accession>A0A1E4TSI4</accession>
<evidence type="ECO:0000256" key="7">
    <source>
        <dbReference type="ARBA" id="ARBA00023128"/>
    </source>
</evidence>
<evidence type="ECO:0000256" key="5">
    <source>
        <dbReference type="ARBA" id="ARBA00022946"/>
    </source>
</evidence>
<dbReference type="OrthoDB" id="5211at2759"/>
<dbReference type="InterPro" id="IPR000537">
    <property type="entry name" value="UbiA_prenyltransferase"/>
</dbReference>
<dbReference type="STRING" id="669874.A0A1E4TSI4"/>
<sequence>MNIVRPISSTDSTKFFIKNIIPNGLGILSDTKRFYFSNNGNYGKLMVNNFIRKKNGISINIQFTNNEYLLKFNKLYSTRNSGNQNLISNENSNTLNDNSLLANVAKKTLSCQSESNSINTKINNSHIPFQVKIKESNNFSQKETLKKIITPYIVLTKPKLTILVMLSSICSYALSPYTVGIKELIFLTLGTTLASGSANAINMARESDFDRQMVRTSTRPVVRGIITPTQAYTFAGITGSIGCTMLLYGVNPTVASLGFLNIVLYAWVYTSLKRKSISNTWVGAIVGAIPPLMGWAASSSLNHPGCWCIVALLYAWQFPHFNSLSHNIKDEYKKAGYVMTAFENPRLNARVALRYSLLMFPICFGLSYYNITDPIFCFDSSILTAWMSYWAFIFWRQQERNYDKITNTFIGSKESIKLTNIYAKKLFWASVWYLPGVLVLAMLHKSGQWDRLFSKDKSKEQKNLDNNAQAILA</sequence>
<evidence type="ECO:0000256" key="2">
    <source>
        <dbReference type="ARBA" id="ARBA00016335"/>
    </source>
</evidence>